<feature type="compositionally biased region" description="Low complexity" evidence="1">
    <location>
        <begin position="25"/>
        <end position="35"/>
    </location>
</feature>
<name>A5AYG6_VITVI</name>
<feature type="region of interest" description="Disordered" evidence="1">
    <location>
        <begin position="23"/>
        <end position="52"/>
    </location>
</feature>
<protein>
    <submittedName>
        <fullName evidence="2">Uncharacterized protein</fullName>
    </submittedName>
</protein>
<dbReference type="AlphaFoldDB" id="A5AYG6"/>
<sequence>MAQWMEDGNDAVFGWEGLAWEEAPSGRSTREGSTGVRRRGRGRNQVRWQSSQSGGYVDDVINVSRGVTLTRPFTEDL</sequence>
<organism evidence="2">
    <name type="scientific">Vitis vinifera</name>
    <name type="common">Grape</name>
    <dbReference type="NCBI Taxonomy" id="29760"/>
    <lineage>
        <taxon>Eukaryota</taxon>
        <taxon>Viridiplantae</taxon>
        <taxon>Streptophyta</taxon>
        <taxon>Embryophyta</taxon>
        <taxon>Tracheophyta</taxon>
        <taxon>Spermatophyta</taxon>
        <taxon>Magnoliopsida</taxon>
        <taxon>eudicotyledons</taxon>
        <taxon>Gunneridae</taxon>
        <taxon>Pentapetalae</taxon>
        <taxon>rosids</taxon>
        <taxon>Vitales</taxon>
        <taxon>Vitaceae</taxon>
        <taxon>Viteae</taxon>
        <taxon>Vitis</taxon>
    </lineage>
</organism>
<evidence type="ECO:0000256" key="1">
    <source>
        <dbReference type="SAM" id="MobiDB-lite"/>
    </source>
</evidence>
<proteinExistence type="predicted"/>
<evidence type="ECO:0000313" key="2">
    <source>
        <dbReference type="EMBL" id="CAN71814.1"/>
    </source>
</evidence>
<accession>A5AYG6</accession>
<gene>
    <name evidence="2" type="ORF">VITISV_023419</name>
</gene>
<dbReference type="EMBL" id="AM440167">
    <property type="protein sequence ID" value="CAN71814.1"/>
    <property type="molecule type" value="Genomic_DNA"/>
</dbReference>
<reference evidence="2" key="1">
    <citation type="journal article" date="2007" name="PLoS ONE">
        <title>The first genome sequence of an elite grapevine cultivar (Pinot noir Vitis vinifera L.): coping with a highly heterozygous genome.</title>
        <authorList>
            <person name="Velasco R."/>
            <person name="Zharkikh A."/>
            <person name="Troggio M."/>
            <person name="Cartwright D.A."/>
            <person name="Cestaro A."/>
            <person name="Pruss D."/>
            <person name="Pindo M."/>
            <person name="FitzGerald L.M."/>
            <person name="Vezzulli S."/>
            <person name="Reid J."/>
            <person name="Malacarne G."/>
            <person name="Iliev D."/>
            <person name="Coppola G."/>
            <person name="Wardell B."/>
            <person name="Micheletti D."/>
            <person name="Macalma T."/>
            <person name="Facci M."/>
            <person name="Mitchell J.T."/>
            <person name="Perazzolli M."/>
            <person name="Eldredge G."/>
            <person name="Gatto P."/>
            <person name="Oyzerski R."/>
            <person name="Moretto M."/>
            <person name="Gutin N."/>
            <person name="Stefanini M."/>
            <person name="Chen Y."/>
            <person name="Segala C."/>
            <person name="Davenport C."/>
            <person name="Dematte L."/>
            <person name="Mraz A."/>
            <person name="Battilana J."/>
            <person name="Stormo K."/>
            <person name="Costa F."/>
            <person name="Tao Q."/>
            <person name="Si-Ammour A."/>
            <person name="Harkins T."/>
            <person name="Lackey A."/>
            <person name="Perbost C."/>
            <person name="Taillon B."/>
            <person name="Stella A."/>
            <person name="Solovyev V."/>
            <person name="Fawcett J.A."/>
            <person name="Sterck L."/>
            <person name="Vandepoele K."/>
            <person name="Grando S.M."/>
            <person name="Toppo S."/>
            <person name="Moser C."/>
            <person name="Lanchbury J."/>
            <person name="Bogden R."/>
            <person name="Skolnick M."/>
            <person name="Sgaramella V."/>
            <person name="Bhatnagar S.K."/>
            <person name="Fontana P."/>
            <person name="Gutin A."/>
            <person name="Van de Peer Y."/>
            <person name="Salamini F."/>
            <person name="Viola R."/>
        </authorList>
    </citation>
    <scope>NUCLEOTIDE SEQUENCE</scope>
</reference>